<organism evidence="1 2">
    <name type="scientific">Defluviicoccus vanus</name>
    <dbReference type="NCBI Taxonomy" id="111831"/>
    <lineage>
        <taxon>Bacteria</taxon>
        <taxon>Pseudomonadati</taxon>
        <taxon>Pseudomonadota</taxon>
        <taxon>Alphaproteobacteria</taxon>
        <taxon>Rhodospirillales</taxon>
        <taxon>Rhodospirillaceae</taxon>
        <taxon>Defluviicoccus</taxon>
    </lineage>
</organism>
<dbReference type="AlphaFoldDB" id="A0A7H1N088"/>
<dbReference type="EMBL" id="CP053923">
    <property type="protein sequence ID" value="QNT69124.1"/>
    <property type="molecule type" value="Genomic_DNA"/>
</dbReference>
<accession>A0A7H1N088</accession>
<proteinExistence type="predicted"/>
<name>A0A7H1N088_9PROT</name>
<reference evidence="1 2" key="1">
    <citation type="submission" date="2020-05" db="EMBL/GenBank/DDBJ databases">
        <title>Complete closed genome sequence of Defluviicoccus vanus.</title>
        <authorList>
            <person name="Bessarab I."/>
            <person name="Arumugam K."/>
            <person name="Maszenan A.M."/>
            <person name="Seviour R.J."/>
            <person name="Williams R.B."/>
        </authorList>
    </citation>
    <scope>NUCLEOTIDE SEQUENCE [LARGE SCALE GENOMIC DNA]</scope>
    <source>
        <strain evidence="1 2">Ben 114</strain>
    </source>
</reference>
<evidence type="ECO:0000313" key="1">
    <source>
        <dbReference type="EMBL" id="QNT69124.1"/>
    </source>
</evidence>
<dbReference type="RefSeq" id="WP_190262636.1">
    <property type="nucleotide sequence ID" value="NZ_CP053923.1"/>
</dbReference>
<evidence type="ECO:0000313" key="2">
    <source>
        <dbReference type="Proteomes" id="UP000516369"/>
    </source>
</evidence>
<keyword evidence="2" id="KW-1185">Reference proteome</keyword>
<sequence>MIEIDGEYHAVCGNSPADCTDIILAPADIAFLAVDPVSLCRGIASALQIYAIAEAVAMIVDAYRVGTFIPEPGIKHPVFFLVRTSARRYAEALDALRSRQDGDPFAVLVPTDRFLSDDVGRSMRRAGVTVLALAEVIGLSNGHLSALADPLRLFGGLGQKPAPFGRSPEIVAQALVRDAGQPPHWADLDQQRYEDLLANAHQYDVFADERDRSVRKKSGKLRRDVQVSHFRSIRAAVTKTGYFDPNIEGPDMTSGKQTFQRARPIFDIKSGRSSWQIFTSIRTEEKHTVYSFSPDADVSFAFIFLPES</sequence>
<dbReference type="Proteomes" id="UP000516369">
    <property type="component" value="Chromosome"/>
</dbReference>
<gene>
    <name evidence="1" type="ORF">HQ394_06895</name>
</gene>
<protein>
    <submittedName>
        <fullName evidence="1">Uncharacterized protein</fullName>
    </submittedName>
</protein>
<dbReference type="KEGG" id="dvn:HQ394_06895"/>